<name>A0A1Y2DQR8_9PEZI</name>
<evidence type="ECO:0000313" key="1">
    <source>
        <dbReference type="EMBL" id="ORY61484.1"/>
    </source>
</evidence>
<evidence type="ECO:0000313" key="2">
    <source>
        <dbReference type="Proteomes" id="UP000193689"/>
    </source>
</evidence>
<dbReference type="Gene3D" id="1.20.1290.10">
    <property type="entry name" value="AhpD-like"/>
    <property type="match status" value="1"/>
</dbReference>
<dbReference type="Proteomes" id="UP000193689">
    <property type="component" value="Unassembled WGS sequence"/>
</dbReference>
<dbReference type="OrthoDB" id="5537330at2759"/>
<dbReference type="GeneID" id="63772983"/>
<organism evidence="1 2">
    <name type="scientific">Pseudomassariella vexata</name>
    <dbReference type="NCBI Taxonomy" id="1141098"/>
    <lineage>
        <taxon>Eukaryota</taxon>
        <taxon>Fungi</taxon>
        <taxon>Dikarya</taxon>
        <taxon>Ascomycota</taxon>
        <taxon>Pezizomycotina</taxon>
        <taxon>Sordariomycetes</taxon>
        <taxon>Xylariomycetidae</taxon>
        <taxon>Amphisphaeriales</taxon>
        <taxon>Pseudomassariaceae</taxon>
        <taxon>Pseudomassariella</taxon>
    </lineage>
</organism>
<reference evidence="1 2" key="1">
    <citation type="submission" date="2016-07" db="EMBL/GenBank/DDBJ databases">
        <title>Pervasive Adenine N6-methylation of Active Genes in Fungi.</title>
        <authorList>
            <consortium name="DOE Joint Genome Institute"/>
            <person name="Mondo S.J."/>
            <person name="Dannebaum R.O."/>
            <person name="Kuo R.C."/>
            <person name="Labutti K."/>
            <person name="Haridas S."/>
            <person name="Kuo A."/>
            <person name="Salamov A."/>
            <person name="Ahrendt S.R."/>
            <person name="Lipzen A."/>
            <person name="Sullivan W."/>
            <person name="Andreopoulos W.B."/>
            <person name="Clum A."/>
            <person name="Lindquist E."/>
            <person name="Daum C."/>
            <person name="Ramamoorthy G.K."/>
            <person name="Gryganskyi A."/>
            <person name="Culley D."/>
            <person name="Magnuson J.K."/>
            <person name="James T.Y."/>
            <person name="O'Malley M.A."/>
            <person name="Stajich J.E."/>
            <person name="Spatafora J.W."/>
            <person name="Visel A."/>
            <person name="Grigoriev I.V."/>
        </authorList>
    </citation>
    <scope>NUCLEOTIDE SEQUENCE [LARGE SCALE GENOMIC DNA]</scope>
    <source>
        <strain evidence="1 2">CBS 129021</strain>
    </source>
</reference>
<comment type="caution">
    <text evidence="1">The sequence shown here is derived from an EMBL/GenBank/DDBJ whole genome shotgun (WGS) entry which is preliminary data.</text>
</comment>
<dbReference type="RefSeq" id="XP_040713561.1">
    <property type="nucleotide sequence ID" value="XM_040856771.1"/>
</dbReference>
<dbReference type="AlphaFoldDB" id="A0A1Y2DQR8"/>
<proteinExistence type="predicted"/>
<keyword evidence="2" id="KW-1185">Reference proteome</keyword>
<protein>
    <recommendedName>
        <fullName evidence="3">AhpD-like protein</fullName>
    </recommendedName>
</protein>
<dbReference type="PANTHER" id="PTHR28180">
    <property type="entry name" value="CONSERVED MITOCHONDRIAL PROTEIN-RELATED"/>
    <property type="match status" value="1"/>
</dbReference>
<dbReference type="InterPro" id="IPR029032">
    <property type="entry name" value="AhpD-like"/>
</dbReference>
<evidence type="ECO:0008006" key="3">
    <source>
        <dbReference type="Google" id="ProtNLM"/>
    </source>
</evidence>
<dbReference type="SUPFAM" id="SSF69118">
    <property type="entry name" value="AhpD-like"/>
    <property type="match status" value="1"/>
</dbReference>
<accession>A0A1Y2DQR8</accession>
<gene>
    <name evidence="1" type="ORF">BCR38DRAFT_35331</name>
</gene>
<sequence length="243" mass="27523">MSGPPPSTKVEDDLARLFSSIETKFKSTQLNNDSWYILALACLTASPDPEASSQLYTYLTSQPHYTTSDSRKALVRRLREVLVKSIPIIGVCKPIEAIVAISQVERPEDKDFTSTRENWQCDEANHERAMGWLRKVYTQNTSSTLGLFDAHKDFAWISTEITYGLYLSDRQVLGDTDTQLVTLSGMMMQNLKNESHWHIRGTRRIGVSKDDVQIIWDAIQGVAKHFGMKLHKVSTVDEVELDV</sequence>
<dbReference type="InterPro" id="IPR052999">
    <property type="entry name" value="PTS1_Protein"/>
</dbReference>
<dbReference type="InParanoid" id="A0A1Y2DQR8"/>
<dbReference type="PANTHER" id="PTHR28180:SF5">
    <property type="entry name" value="DNA POLYMERASE ALPHA SUBUNIT B"/>
    <property type="match status" value="1"/>
</dbReference>
<dbReference type="EMBL" id="MCFJ01000010">
    <property type="protein sequence ID" value="ORY61484.1"/>
    <property type="molecule type" value="Genomic_DNA"/>
</dbReference>